<accession>A0A0B6YWJ2</accession>
<reference evidence="1" key="1">
    <citation type="submission" date="2014-12" db="EMBL/GenBank/DDBJ databases">
        <title>Insight into the proteome of Arion vulgaris.</title>
        <authorList>
            <person name="Aradska J."/>
            <person name="Bulat T."/>
            <person name="Smidak R."/>
            <person name="Sarate P."/>
            <person name="Gangsoo J."/>
            <person name="Sialana F."/>
            <person name="Bilban M."/>
            <person name="Lubec G."/>
        </authorList>
    </citation>
    <scope>NUCLEOTIDE SEQUENCE</scope>
    <source>
        <tissue evidence="1">Skin</tissue>
    </source>
</reference>
<name>A0A0B6YWJ2_9EUPU</name>
<feature type="non-terminal residue" evidence="1">
    <location>
        <position position="1"/>
    </location>
</feature>
<sequence length="77" mass="9056">EELLKQTNGIIRDHHYKLKREGVLACISYASRETRIALRWILNGIRCPGHHSKHGEEWKENERLLPVVGNNRKATEW</sequence>
<dbReference type="AlphaFoldDB" id="A0A0B6YWJ2"/>
<protein>
    <submittedName>
        <fullName evidence="1">Uncharacterized protein</fullName>
    </submittedName>
</protein>
<proteinExistence type="predicted"/>
<dbReference type="EMBL" id="HACG01013839">
    <property type="protein sequence ID" value="CEK60704.1"/>
    <property type="molecule type" value="Transcribed_RNA"/>
</dbReference>
<evidence type="ECO:0000313" key="1">
    <source>
        <dbReference type="EMBL" id="CEK60704.1"/>
    </source>
</evidence>
<gene>
    <name evidence="1" type="primary">ORF40162</name>
</gene>
<organism evidence="1">
    <name type="scientific">Arion vulgaris</name>
    <dbReference type="NCBI Taxonomy" id="1028688"/>
    <lineage>
        <taxon>Eukaryota</taxon>
        <taxon>Metazoa</taxon>
        <taxon>Spiralia</taxon>
        <taxon>Lophotrochozoa</taxon>
        <taxon>Mollusca</taxon>
        <taxon>Gastropoda</taxon>
        <taxon>Heterobranchia</taxon>
        <taxon>Euthyneura</taxon>
        <taxon>Panpulmonata</taxon>
        <taxon>Eupulmonata</taxon>
        <taxon>Stylommatophora</taxon>
        <taxon>Helicina</taxon>
        <taxon>Arionoidea</taxon>
        <taxon>Arionidae</taxon>
        <taxon>Arion</taxon>
    </lineage>
</organism>